<reference evidence="1" key="1">
    <citation type="journal article" date="2014" name="Int. J. Syst. Evol. Microbiol.">
        <title>Complete genome of a new Firmicutes species belonging to the dominant human colonic microbiota ('Ruminococcus bicirculans') reveals two chromosomes and a selective capacity to utilize plant glucans.</title>
        <authorList>
            <consortium name="NISC Comparative Sequencing Program"/>
            <person name="Wegmann U."/>
            <person name="Louis P."/>
            <person name="Goesmann A."/>
            <person name="Henrissat B."/>
            <person name="Duncan S.H."/>
            <person name="Flint H.J."/>
        </authorList>
    </citation>
    <scope>NUCLEOTIDE SEQUENCE</scope>
    <source>
        <strain evidence="1">CGMCC 1.12707</strain>
    </source>
</reference>
<dbReference type="Proteomes" id="UP000184120">
    <property type="component" value="Unassembled WGS sequence"/>
</dbReference>
<dbReference type="AlphaFoldDB" id="A0A1M6T269"/>
<accession>A0A1M6T269</accession>
<dbReference type="OrthoDB" id="1433118at2"/>
<evidence type="ECO:0000313" key="1">
    <source>
        <dbReference type="EMBL" id="GGE94646.1"/>
    </source>
</evidence>
<dbReference type="RefSeq" id="WP_072929059.1">
    <property type="nucleotide sequence ID" value="NZ_BMFL01000006.1"/>
</dbReference>
<reference evidence="1" key="5">
    <citation type="submission" date="2024-05" db="EMBL/GenBank/DDBJ databases">
        <authorList>
            <person name="Sun Q."/>
            <person name="Zhou Y."/>
        </authorList>
    </citation>
    <scope>NUCLEOTIDE SEQUENCE</scope>
    <source>
        <strain evidence="1">CGMCC 1.12707</strain>
    </source>
</reference>
<proteinExistence type="predicted"/>
<name>A0A1M6T269_9FLAO</name>
<dbReference type="Proteomes" id="UP000650994">
    <property type="component" value="Unassembled WGS sequence"/>
</dbReference>
<keyword evidence="4" id="KW-1185">Reference proteome</keyword>
<sequence>MKFILFFIFSVTLFAQDTLSISLDEVQITSYSNYETFRPKFNKIERLTDHTNGGMMLLSNLHLPKKKEIEIVAIEFLFESKGKNKNFCNEIYYFKPVISKKGNESQNLLNDKWFLVDKNYNGKYVFPVNFTIESSDKNNYLIGIESSYDNLFCAEANGYFDLIKTKKKSDVFIQFKNQKNSILAKQELFGNYSLNYILYYK</sequence>
<protein>
    <submittedName>
        <fullName evidence="2">Uncharacterized protein</fullName>
    </submittedName>
</protein>
<reference evidence="2" key="2">
    <citation type="submission" date="2016-11" db="EMBL/GenBank/DDBJ databases">
        <authorList>
            <person name="Jaros S."/>
            <person name="Januszkiewicz K."/>
            <person name="Wedrychowicz H."/>
        </authorList>
    </citation>
    <scope>NUCLEOTIDE SEQUENCE [LARGE SCALE GENOMIC DNA]</scope>
    <source>
        <strain evidence="2">DSM 27989</strain>
    </source>
</reference>
<dbReference type="EMBL" id="BMFL01000006">
    <property type="protein sequence ID" value="GGE94646.1"/>
    <property type="molecule type" value="Genomic_DNA"/>
</dbReference>
<evidence type="ECO:0000313" key="4">
    <source>
        <dbReference type="Proteomes" id="UP000650994"/>
    </source>
</evidence>
<gene>
    <name evidence="1" type="ORF">GCM10010984_10240</name>
    <name evidence="2" type="ORF">SAMN05443634_101227</name>
</gene>
<organism evidence="2 3">
    <name type="scientific">Chishuiella changwenlii</name>
    <dbReference type="NCBI Taxonomy" id="1434701"/>
    <lineage>
        <taxon>Bacteria</taxon>
        <taxon>Pseudomonadati</taxon>
        <taxon>Bacteroidota</taxon>
        <taxon>Flavobacteriia</taxon>
        <taxon>Flavobacteriales</taxon>
        <taxon>Weeksellaceae</taxon>
        <taxon>Chishuiella</taxon>
    </lineage>
</organism>
<reference evidence="4" key="4">
    <citation type="journal article" date="2019" name="Int. J. Syst. Evol. Microbiol.">
        <title>The Global Catalogue of Microorganisms (GCM) 10K type strain sequencing project: providing services to taxonomists for standard genome sequencing and annotation.</title>
        <authorList>
            <consortium name="The Broad Institute Genomics Platform"/>
            <consortium name="The Broad Institute Genome Sequencing Center for Infectious Disease"/>
            <person name="Wu L."/>
            <person name="Ma J."/>
        </authorList>
    </citation>
    <scope>NUCLEOTIDE SEQUENCE [LARGE SCALE GENOMIC DNA]</scope>
    <source>
        <strain evidence="4">CGMCC 1.12707</strain>
    </source>
</reference>
<evidence type="ECO:0000313" key="3">
    <source>
        <dbReference type="Proteomes" id="UP000184120"/>
    </source>
</evidence>
<reference evidence="3" key="3">
    <citation type="submission" date="2016-11" db="EMBL/GenBank/DDBJ databases">
        <authorList>
            <person name="Varghese N."/>
            <person name="Submissions S."/>
        </authorList>
    </citation>
    <scope>NUCLEOTIDE SEQUENCE [LARGE SCALE GENOMIC DNA]</scope>
    <source>
        <strain evidence="3">DSM 27989</strain>
    </source>
</reference>
<evidence type="ECO:0000313" key="2">
    <source>
        <dbReference type="EMBL" id="SHK51055.1"/>
    </source>
</evidence>
<dbReference type="EMBL" id="FRBH01000001">
    <property type="protein sequence ID" value="SHK51055.1"/>
    <property type="molecule type" value="Genomic_DNA"/>
</dbReference>